<evidence type="ECO:0000256" key="1">
    <source>
        <dbReference type="PROSITE-ProRule" id="PRU00047"/>
    </source>
</evidence>
<keyword evidence="1" id="KW-0863">Zinc-finger</keyword>
<dbReference type="InterPro" id="IPR036875">
    <property type="entry name" value="Znf_CCHC_sf"/>
</dbReference>
<feature type="compositionally biased region" description="Acidic residues" evidence="2">
    <location>
        <begin position="29"/>
        <end position="39"/>
    </location>
</feature>
<evidence type="ECO:0000259" key="3">
    <source>
        <dbReference type="PROSITE" id="PS50158"/>
    </source>
</evidence>
<accession>A0A6V7NVH4</accession>
<dbReference type="Gene3D" id="4.10.60.10">
    <property type="entry name" value="Zinc finger, CCHC-type"/>
    <property type="match status" value="3"/>
</dbReference>
<feature type="domain" description="CCHC-type" evidence="3">
    <location>
        <begin position="263"/>
        <end position="276"/>
    </location>
</feature>
<gene>
    <name evidence="4" type="ORF">CB5_LOCUS5649</name>
</gene>
<feature type="region of interest" description="Disordered" evidence="2">
    <location>
        <begin position="1"/>
        <end position="40"/>
    </location>
</feature>
<feature type="region of interest" description="Disordered" evidence="2">
    <location>
        <begin position="381"/>
        <end position="404"/>
    </location>
</feature>
<evidence type="ECO:0000256" key="2">
    <source>
        <dbReference type="SAM" id="MobiDB-lite"/>
    </source>
</evidence>
<dbReference type="GO" id="GO:0003676">
    <property type="term" value="F:nucleic acid binding"/>
    <property type="evidence" value="ECO:0007669"/>
    <property type="project" value="InterPro"/>
</dbReference>
<dbReference type="PANTHER" id="PTHR46978">
    <property type="entry name" value="ZINC KNUCKLE (CCHC-TYPE) FAMILY PROTEIN"/>
    <property type="match status" value="1"/>
</dbReference>
<feature type="region of interest" description="Disordered" evidence="2">
    <location>
        <begin position="336"/>
        <end position="359"/>
    </location>
</feature>
<dbReference type="SMART" id="SM00343">
    <property type="entry name" value="ZnF_C2HC"/>
    <property type="match status" value="6"/>
</dbReference>
<protein>
    <recommendedName>
        <fullName evidence="3">CCHC-type domain-containing protein</fullName>
    </recommendedName>
</protein>
<feature type="domain" description="CCHC-type" evidence="3">
    <location>
        <begin position="292"/>
        <end position="307"/>
    </location>
</feature>
<evidence type="ECO:0000313" key="4">
    <source>
        <dbReference type="EMBL" id="CAD1822438.1"/>
    </source>
</evidence>
<dbReference type="PROSITE" id="PS50158">
    <property type="entry name" value="ZF_CCHC"/>
    <property type="match status" value="5"/>
</dbReference>
<reference evidence="4" key="1">
    <citation type="submission" date="2020-07" db="EMBL/GenBank/DDBJ databases">
        <authorList>
            <person name="Lin J."/>
        </authorList>
    </citation>
    <scope>NUCLEOTIDE SEQUENCE</scope>
</reference>
<keyword evidence="1" id="KW-0862">Zinc</keyword>
<dbReference type="Pfam" id="PF00098">
    <property type="entry name" value="zf-CCHC"/>
    <property type="match status" value="3"/>
</dbReference>
<name>A0A6V7NVH4_ANACO</name>
<sequence>MGHRWRPRGKVDPEDEAREAEPAIVLGSSDDDEDDEANEDLTLAILEKARQREAMRRGSEGGGDAVASAMVVNLSSSDDDDEEGESTHVDESEIPQVVGTEEEPLGTAESVLTEVNETSDNAVLRKLLRGPRYFDPVESKWETCFNCGEEGHVAASCTMEKRRKPCFVCGLFGHSAKQCTQGQDCFICKRRGHIAKDCPDKNKKISQDSKICLRCGDVGHDMFSCRNNYPPDDMKEIQCYICQKHGHLCCAEFAHSNTTEVSCYNCAQAGHTGSGCAKPRGEVCVDASPTLCYKCGEEGHFARGCTKKIKHGKKIGGSSTPSWKSAKEKRDLVSFRSAPHDIGKASKRKSFAHEQRETTSFNSRIKGGWIVDDPGDLPTKRYKSKGWASPSTPVQRGHGSHYLGSDGKYASSSDSFKKQKSVLASPSSNSSKSAHKHGYSARDSLTPIFVLGELSWKSFLFFRSARQLRKERSSEQGVETKPYETENKVVFIACLGANYILYIM</sequence>
<dbReference type="SUPFAM" id="SSF57756">
    <property type="entry name" value="Retrovirus zinc finger-like domains"/>
    <property type="match status" value="3"/>
</dbReference>
<feature type="domain" description="CCHC-type" evidence="3">
    <location>
        <begin position="185"/>
        <end position="200"/>
    </location>
</feature>
<feature type="domain" description="CCHC-type" evidence="3">
    <location>
        <begin position="144"/>
        <end position="157"/>
    </location>
</feature>
<keyword evidence="1" id="KW-0479">Metal-binding</keyword>
<dbReference type="GO" id="GO:0008270">
    <property type="term" value="F:zinc ion binding"/>
    <property type="evidence" value="ECO:0007669"/>
    <property type="project" value="UniProtKB-KW"/>
</dbReference>
<dbReference type="InterPro" id="IPR001878">
    <property type="entry name" value="Znf_CCHC"/>
</dbReference>
<proteinExistence type="predicted"/>
<dbReference type="AlphaFoldDB" id="A0A6V7NVH4"/>
<dbReference type="PANTHER" id="PTHR46978:SF1">
    <property type="entry name" value="ZINC KNUCKLE (CCHC-TYPE) FAMILY PROTEIN"/>
    <property type="match status" value="1"/>
</dbReference>
<dbReference type="EMBL" id="LR862142">
    <property type="protein sequence ID" value="CAD1822438.1"/>
    <property type="molecule type" value="Genomic_DNA"/>
</dbReference>
<feature type="domain" description="CCHC-type" evidence="3">
    <location>
        <begin position="166"/>
        <end position="181"/>
    </location>
</feature>
<organism evidence="4">
    <name type="scientific">Ananas comosus var. bracteatus</name>
    <name type="common">red pineapple</name>
    <dbReference type="NCBI Taxonomy" id="296719"/>
    <lineage>
        <taxon>Eukaryota</taxon>
        <taxon>Viridiplantae</taxon>
        <taxon>Streptophyta</taxon>
        <taxon>Embryophyta</taxon>
        <taxon>Tracheophyta</taxon>
        <taxon>Spermatophyta</taxon>
        <taxon>Magnoliopsida</taxon>
        <taxon>Liliopsida</taxon>
        <taxon>Poales</taxon>
        <taxon>Bromeliaceae</taxon>
        <taxon>Bromelioideae</taxon>
        <taxon>Ananas</taxon>
    </lineage>
</organism>